<dbReference type="EMBL" id="JANHOH010000002">
    <property type="protein sequence ID" value="MCQ6958778.1"/>
    <property type="molecule type" value="Genomic_DNA"/>
</dbReference>
<evidence type="ECO:0000313" key="2">
    <source>
        <dbReference type="Proteomes" id="UP001204376"/>
    </source>
</evidence>
<reference evidence="1 2" key="1">
    <citation type="submission" date="2022-07" db="EMBL/GenBank/DDBJ databases">
        <title>Mucilaginibacter sp. JC4.</title>
        <authorList>
            <person name="Le V."/>
            <person name="Ko S.-R."/>
            <person name="Ahn C.-Y."/>
            <person name="Oh H.-M."/>
        </authorList>
    </citation>
    <scope>NUCLEOTIDE SEQUENCE [LARGE SCALE GENOMIC DNA]</scope>
    <source>
        <strain evidence="1 2">JC4</strain>
    </source>
</reference>
<evidence type="ECO:0000313" key="1">
    <source>
        <dbReference type="EMBL" id="MCQ6958778.1"/>
    </source>
</evidence>
<keyword evidence="2" id="KW-1185">Reference proteome</keyword>
<sequence length="269" mass="31464">MTTAQDQIRAELKRLSNQGVNLFNAMQVEQFPENMESHFTQVLKKDYQAFLKTLPVFAQEYQIWYSAAQAVIRQFLPGRLQDFINLYEQPKGRKEIRSDNYVIEDYLKKVIITTGFDKKIVASPPDAIAVFQQQVNILNAVFDRLDNSLFEIRQVLQAELLDQELQVARQLAKGQFIRSAGALCGVILEKHFNELCHVHHIKVSKKNMLIKDYNELLKKHEVYAFETWRFIQYLGELWELSCRNKKEMPTAEEINDLINGTEKFIKTVF</sequence>
<name>A0ABT1T4B1_9SPHI</name>
<dbReference type="Proteomes" id="UP001204376">
    <property type="component" value="Unassembled WGS sequence"/>
</dbReference>
<gene>
    <name evidence="1" type="ORF">NPE20_12450</name>
</gene>
<dbReference type="RefSeq" id="WP_256538975.1">
    <property type="nucleotide sequence ID" value="NZ_JANHOH010000002.1"/>
</dbReference>
<accession>A0ABT1T4B1</accession>
<protein>
    <submittedName>
        <fullName evidence="1">Uncharacterized protein</fullName>
    </submittedName>
</protein>
<proteinExistence type="predicted"/>
<organism evidence="1 2">
    <name type="scientific">Mucilaginibacter aquariorum</name>
    <dbReference type="NCBI Taxonomy" id="2967225"/>
    <lineage>
        <taxon>Bacteria</taxon>
        <taxon>Pseudomonadati</taxon>
        <taxon>Bacteroidota</taxon>
        <taxon>Sphingobacteriia</taxon>
        <taxon>Sphingobacteriales</taxon>
        <taxon>Sphingobacteriaceae</taxon>
        <taxon>Mucilaginibacter</taxon>
    </lineage>
</organism>
<comment type="caution">
    <text evidence="1">The sequence shown here is derived from an EMBL/GenBank/DDBJ whole genome shotgun (WGS) entry which is preliminary data.</text>
</comment>